<accession>A0ABW9XF65</accession>
<feature type="domain" description="Phasin" evidence="2">
    <location>
        <begin position="141"/>
        <end position="237"/>
    </location>
</feature>
<evidence type="ECO:0000313" key="3">
    <source>
        <dbReference type="EMBL" id="NBC37144.1"/>
    </source>
</evidence>
<dbReference type="RefSeq" id="WP_161718927.1">
    <property type="nucleotide sequence ID" value="NZ_JAAAPO010000004.1"/>
</dbReference>
<gene>
    <name evidence="3" type="ORF">GTZ99_11300</name>
</gene>
<evidence type="ECO:0000256" key="1">
    <source>
        <dbReference type="SAM" id="MobiDB-lite"/>
    </source>
</evidence>
<dbReference type="EMBL" id="JAAAPO010000004">
    <property type="protein sequence ID" value="NBC37144.1"/>
    <property type="molecule type" value="Genomic_DNA"/>
</dbReference>
<sequence length="248" mass="25712">MAKPTGKTPNRAPRAKSAPAKPVAAAAPVAPKPVVTPAPEAKMAQAAPKPVSAPVAAPVKVTPAPADPAPVAPVVETVAPDPVPEPIIVPEPTQPEQPKEPVMATIPSFDFAEPFKTAFADMQTKAQETIEKSQAAFGDYNDFAKGNVEAVVESGKILAGGLQEMTSGLVADSRSAFESMTAEVKELAAAKTPSDFFKLHNDLMKKHFDTAVAFSSKQSEAVLKLAGEVVAPISSRVSLAVDKVKSGN</sequence>
<proteinExistence type="predicted"/>
<dbReference type="InterPro" id="IPR018968">
    <property type="entry name" value="Phasin"/>
</dbReference>
<evidence type="ECO:0000259" key="2">
    <source>
        <dbReference type="Pfam" id="PF09361"/>
    </source>
</evidence>
<protein>
    <submittedName>
        <fullName evidence="3">Phasin family protein</fullName>
    </submittedName>
</protein>
<organism evidence="3 4">
    <name type="scientific">Novosphingobium ovatum</name>
    <dbReference type="NCBI Taxonomy" id="1908523"/>
    <lineage>
        <taxon>Bacteria</taxon>
        <taxon>Pseudomonadati</taxon>
        <taxon>Pseudomonadota</taxon>
        <taxon>Alphaproteobacteria</taxon>
        <taxon>Sphingomonadales</taxon>
        <taxon>Sphingomonadaceae</taxon>
        <taxon>Novosphingobium</taxon>
    </lineage>
</organism>
<dbReference type="Pfam" id="PF09361">
    <property type="entry name" value="Phasin_2"/>
    <property type="match status" value="1"/>
</dbReference>
<comment type="caution">
    <text evidence="3">The sequence shown here is derived from an EMBL/GenBank/DDBJ whole genome shotgun (WGS) entry which is preliminary data.</text>
</comment>
<feature type="region of interest" description="Disordered" evidence="1">
    <location>
        <begin position="1"/>
        <end position="31"/>
    </location>
</feature>
<evidence type="ECO:0000313" key="4">
    <source>
        <dbReference type="Proteomes" id="UP000753724"/>
    </source>
</evidence>
<reference evidence="4" key="1">
    <citation type="submission" date="2020-01" db="EMBL/GenBank/DDBJ databases">
        <title>Sphingomonas sp. strain CSW-10.</title>
        <authorList>
            <person name="Chen W.-M."/>
        </authorList>
    </citation>
    <scope>NUCLEOTIDE SEQUENCE [LARGE SCALE GENOMIC DNA]</scope>
    <source>
        <strain evidence="4">FSY-8</strain>
    </source>
</reference>
<feature type="compositionally biased region" description="Low complexity" evidence="1">
    <location>
        <begin position="15"/>
        <end position="29"/>
    </location>
</feature>
<dbReference type="Proteomes" id="UP000753724">
    <property type="component" value="Unassembled WGS sequence"/>
</dbReference>
<name>A0ABW9XF65_9SPHN</name>
<keyword evidence="4" id="KW-1185">Reference proteome</keyword>